<evidence type="ECO:0000256" key="4">
    <source>
        <dbReference type="ARBA" id="ARBA00022801"/>
    </source>
</evidence>
<dbReference type="PANTHER" id="PTHR43200">
    <property type="entry name" value="PHOSPHATASE"/>
    <property type="match status" value="1"/>
</dbReference>
<comment type="similarity">
    <text evidence="2">Belongs to the inositol monophosphatase superfamily.</text>
</comment>
<keyword evidence="3" id="KW-0479">Metal-binding</keyword>
<evidence type="ECO:0000256" key="5">
    <source>
        <dbReference type="ARBA" id="ARBA00022842"/>
    </source>
</evidence>
<evidence type="ECO:0000313" key="6">
    <source>
        <dbReference type="EMBL" id="MDQ8195447.1"/>
    </source>
</evidence>
<dbReference type="RefSeq" id="WP_308985899.1">
    <property type="nucleotide sequence ID" value="NZ_JARXIC010000024.1"/>
</dbReference>
<dbReference type="PANTHER" id="PTHR43200:SF6">
    <property type="entry name" value="3'(2'),5'-BISPHOSPHATE NUCLEOTIDASE"/>
    <property type="match status" value="1"/>
</dbReference>
<protein>
    <submittedName>
        <fullName evidence="6">Inositol monophosphatase family protein</fullName>
    </submittedName>
</protein>
<dbReference type="PROSITE" id="PS00629">
    <property type="entry name" value="IMP_1"/>
    <property type="match status" value="1"/>
</dbReference>
<dbReference type="Proteomes" id="UP001243717">
    <property type="component" value="Unassembled WGS sequence"/>
</dbReference>
<keyword evidence="4" id="KW-0378">Hydrolase</keyword>
<keyword evidence="5" id="KW-0460">Magnesium</keyword>
<evidence type="ECO:0000256" key="2">
    <source>
        <dbReference type="ARBA" id="ARBA00009759"/>
    </source>
</evidence>
<dbReference type="Gene3D" id="3.30.540.10">
    <property type="entry name" value="Fructose-1,6-Bisphosphatase, subunit A, domain 1"/>
    <property type="match status" value="1"/>
</dbReference>
<dbReference type="PRINTS" id="PR00377">
    <property type="entry name" value="IMPHPHTASES"/>
</dbReference>
<evidence type="ECO:0000313" key="7">
    <source>
        <dbReference type="Proteomes" id="UP001243717"/>
    </source>
</evidence>
<dbReference type="Gene3D" id="3.40.190.80">
    <property type="match status" value="1"/>
</dbReference>
<name>A0ABU1AKV8_9BACT</name>
<accession>A0ABU1AKV8</accession>
<dbReference type="InterPro" id="IPR020583">
    <property type="entry name" value="Inositol_monoP_metal-BS"/>
</dbReference>
<sequence length="261" mass="28914">MSELTRAQKDEFITFIAYLCDEAAKEILPHYGPDVEIERKSDATPVTLADRNAEKRIREILAERYPEHGIIGEEYGREREDADFVWVLDPVDGTKSFISGVPLFATLIALMYKGRPVIGAINQPVLKQMVIGDCETTTLNGKLVSGREACSLSQATLCTTDPIRKTLWQNEADWTALPPKTALYRSWGDAGGYILLCSGFIDIMCDPMMEIWDCAAILPCLEGAGFKVTGWKGGDAFDERCIIAAKAPLHDEVMATLYPTK</sequence>
<gene>
    <name evidence="6" type="ORF">QEH59_13505</name>
</gene>
<dbReference type="InterPro" id="IPR000760">
    <property type="entry name" value="Inositol_monophosphatase-like"/>
</dbReference>
<comment type="cofactor">
    <cofactor evidence="1">
        <name>Mg(2+)</name>
        <dbReference type="ChEBI" id="CHEBI:18420"/>
    </cofactor>
</comment>
<organism evidence="6 7">
    <name type="scientific">Thalassobacterium sedimentorum</name>
    <dbReference type="NCBI Taxonomy" id="3041258"/>
    <lineage>
        <taxon>Bacteria</taxon>
        <taxon>Pseudomonadati</taxon>
        <taxon>Verrucomicrobiota</taxon>
        <taxon>Opitutia</taxon>
        <taxon>Puniceicoccales</taxon>
        <taxon>Coraliomargaritaceae</taxon>
        <taxon>Thalassobacterium</taxon>
    </lineage>
</organism>
<reference evidence="6 7" key="1">
    <citation type="submission" date="2023-04" db="EMBL/GenBank/DDBJ databases">
        <title>A novel bacteria isolated from coastal sediment.</title>
        <authorList>
            <person name="Liu X.-J."/>
            <person name="Du Z.-J."/>
        </authorList>
    </citation>
    <scope>NUCLEOTIDE SEQUENCE [LARGE SCALE GENOMIC DNA]</scope>
    <source>
        <strain evidence="6 7">SDUM461004</strain>
    </source>
</reference>
<keyword evidence="7" id="KW-1185">Reference proteome</keyword>
<evidence type="ECO:0000256" key="1">
    <source>
        <dbReference type="ARBA" id="ARBA00001946"/>
    </source>
</evidence>
<proteinExistence type="inferred from homology"/>
<dbReference type="Pfam" id="PF00459">
    <property type="entry name" value="Inositol_P"/>
    <property type="match status" value="1"/>
</dbReference>
<evidence type="ECO:0000256" key="3">
    <source>
        <dbReference type="ARBA" id="ARBA00022723"/>
    </source>
</evidence>
<dbReference type="EMBL" id="JARXIC010000024">
    <property type="protein sequence ID" value="MDQ8195447.1"/>
    <property type="molecule type" value="Genomic_DNA"/>
</dbReference>
<dbReference type="SUPFAM" id="SSF56655">
    <property type="entry name" value="Carbohydrate phosphatase"/>
    <property type="match status" value="1"/>
</dbReference>
<dbReference type="InterPro" id="IPR051090">
    <property type="entry name" value="Inositol_monoP_superfamily"/>
</dbReference>
<comment type="caution">
    <text evidence="6">The sequence shown here is derived from an EMBL/GenBank/DDBJ whole genome shotgun (WGS) entry which is preliminary data.</text>
</comment>